<accession>A0A6N2XWD2</accession>
<feature type="compositionally biased region" description="Low complexity" evidence="1">
    <location>
        <begin position="51"/>
        <end position="65"/>
    </location>
</feature>
<gene>
    <name evidence="2" type="ORF">LRLFYP97_00595</name>
</gene>
<protein>
    <recommendedName>
        <fullName evidence="3">Cell surface complex protein</fullName>
    </recommendedName>
</protein>
<feature type="region of interest" description="Disordered" evidence="1">
    <location>
        <begin position="19"/>
        <end position="106"/>
    </location>
</feature>
<feature type="compositionally biased region" description="Low complexity" evidence="1">
    <location>
        <begin position="33"/>
        <end position="43"/>
    </location>
</feature>
<organism evidence="2">
    <name type="scientific">Lacticaseibacillus rhamnosus</name>
    <name type="common">Lactobacillus rhamnosus</name>
    <dbReference type="NCBI Taxonomy" id="47715"/>
    <lineage>
        <taxon>Bacteria</taxon>
        <taxon>Bacillati</taxon>
        <taxon>Bacillota</taxon>
        <taxon>Bacilli</taxon>
        <taxon>Lactobacillales</taxon>
        <taxon>Lactobacillaceae</taxon>
        <taxon>Lacticaseibacillus</taxon>
    </lineage>
</organism>
<sequence>MSGLMLLQPVGLNVGQQVESALASQPTTSGQPSVATSSSSVASRESLQTPSAASAASESAATQASVPAVVGKKQQPTSTTTPAESTTLKRSKRATSPESSNQPQPCLVQTAKALAEAVRRGETYIRLTADINIGRAAIPVKHSLVIDGDHKYTYMYNGGENWHVGLYFAASNISITFKNLKIGDPRVKNSANNYYGIAPAENLIKNSKIIVENVDYYSDRGAQPFHIRNASNQIVFRGKNSFHTTKIAGSVLVQEFAEATNFLFEEDSDTTINMENTELIGTFWPSTGPLNLTLKNRARLKVVSANALVYSDGGALHKNRITVGEGAVLDVKLTDKKDGVLMYHDHDLTIDVQKNGRFLAETVGANNFNKNSSLNLGPGAKAELKNTHGDFYKNGSGTIRLDNADELLMTSGSHGKTSPTGLSASKPTLTFAPFSTDTKGYGIYADDQWVTDQADTSSWAFTPSRIKRSPTALTRGQEHQIQAASRFKVVRNATKGTTESPKNPPVVTPAKKPGQLLLKQVPDFDFGPRLIKPETQILRPKVDGEFIIEDTRTAAAKSVKVYVKVIKPFKNGNLDVTSCLSYINRSGTEQQLSDQAVLAEEIDMTSPQSLSSQWNQATDEQARGLKLVLPVEKQKLGTFTGEFEWSVQDVPTN</sequence>
<feature type="compositionally biased region" description="Polar residues" evidence="1">
    <location>
        <begin position="94"/>
        <end position="104"/>
    </location>
</feature>
<evidence type="ECO:0000313" key="2">
    <source>
        <dbReference type="EMBL" id="VYT58819.1"/>
    </source>
</evidence>
<evidence type="ECO:0008006" key="3">
    <source>
        <dbReference type="Google" id="ProtNLM"/>
    </source>
</evidence>
<proteinExistence type="predicted"/>
<dbReference type="AlphaFoldDB" id="A0A6N2XWD2"/>
<name>A0A6N2XWD2_LACRH</name>
<feature type="compositionally biased region" description="Low complexity" evidence="1">
    <location>
        <begin position="76"/>
        <end position="86"/>
    </location>
</feature>
<reference evidence="2" key="1">
    <citation type="submission" date="2019-11" db="EMBL/GenBank/DDBJ databases">
        <authorList>
            <person name="Feng L."/>
        </authorList>
    </citation>
    <scope>NUCLEOTIDE SEQUENCE</scope>
    <source>
        <strain evidence="2">LrhamnosusLFYP97</strain>
    </source>
</reference>
<feature type="compositionally biased region" description="Polar residues" evidence="1">
    <location>
        <begin position="19"/>
        <end position="32"/>
    </location>
</feature>
<evidence type="ECO:0000256" key="1">
    <source>
        <dbReference type="SAM" id="MobiDB-lite"/>
    </source>
</evidence>
<dbReference type="RefSeq" id="WP_015764813.1">
    <property type="nucleotide sequence ID" value="NZ_CACRTK010000016.1"/>
</dbReference>
<dbReference type="EMBL" id="CACRTK010000016">
    <property type="protein sequence ID" value="VYT58819.1"/>
    <property type="molecule type" value="Genomic_DNA"/>
</dbReference>